<dbReference type="RefSeq" id="WP_320213305.1">
    <property type="nucleotide sequence ID" value="NZ_JAVIIS010000008.1"/>
</dbReference>
<keyword evidence="1" id="KW-0805">Transcription regulation</keyword>
<dbReference type="CDD" id="cd07377">
    <property type="entry name" value="WHTH_GntR"/>
    <property type="match status" value="1"/>
</dbReference>
<evidence type="ECO:0000256" key="1">
    <source>
        <dbReference type="ARBA" id="ARBA00023015"/>
    </source>
</evidence>
<dbReference type="InterPro" id="IPR000524">
    <property type="entry name" value="Tscrpt_reg_HTH_GntR"/>
</dbReference>
<dbReference type="InterPro" id="IPR008920">
    <property type="entry name" value="TF_FadR/GntR_C"/>
</dbReference>
<evidence type="ECO:0000256" key="3">
    <source>
        <dbReference type="ARBA" id="ARBA00023163"/>
    </source>
</evidence>
<dbReference type="InterPro" id="IPR036388">
    <property type="entry name" value="WH-like_DNA-bd_sf"/>
</dbReference>
<dbReference type="Pfam" id="PF07729">
    <property type="entry name" value="FCD"/>
    <property type="match status" value="1"/>
</dbReference>
<dbReference type="SUPFAM" id="SSF48008">
    <property type="entry name" value="GntR ligand-binding domain-like"/>
    <property type="match status" value="1"/>
</dbReference>
<dbReference type="Pfam" id="PF00392">
    <property type="entry name" value="GntR"/>
    <property type="match status" value="1"/>
</dbReference>
<evidence type="ECO:0000313" key="6">
    <source>
        <dbReference type="Proteomes" id="UP001272097"/>
    </source>
</evidence>
<keyword evidence="2" id="KW-0238">DNA-binding</keyword>
<evidence type="ECO:0000313" key="5">
    <source>
        <dbReference type="EMBL" id="MDX8439390.1"/>
    </source>
</evidence>
<reference evidence="5 6" key="1">
    <citation type="submission" date="2023-08" db="EMBL/GenBank/DDBJ databases">
        <title>Implementing the SeqCode for naming new Mesorhizobium species isolated from Vachellia karroo root nodules.</title>
        <authorList>
            <person name="Van Lill M."/>
        </authorList>
    </citation>
    <scope>NUCLEOTIDE SEQUENCE [LARGE SCALE GENOMIC DNA]</scope>
    <source>
        <strain evidence="5 6">VK3E</strain>
    </source>
</reference>
<name>A0ABU4WTK4_9HYPH</name>
<dbReference type="PANTHER" id="PTHR43537:SF53">
    <property type="entry name" value="HTH-TYPE TRANSCRIPTIONAL REPRESSOR NANR"/>
    <property type="match status" value="1"/>
</dbReference>
<evidence type="ECO:0000259" key="4">
    <source>
        <dbReference type="PROSITE" id="PS50949"/>
    </source>
</evidence>
<evidence type="ECO:0000256" key="2">
    <source>
        <dbReference type="ARBA" id="ARBA00023125"/>
    </source>
</evidence>
<dbReference type="SMART" id="SM00895">
    <property type="entry name" value="FCD"/>
    <property type="match status" value="1"/>
</dbReference>
<gene>
    <name evidence="5" type="ORF">RFM51_07275</name>
</gene>
<dbReference type="InterPro" id="IPR036390">
    <property type="entry name" value="WH_DNA-bd_sf"/>
</dbReference>
<organism evidence="5 6">
    <name type="scientific">Mesorhizobium australafricanum</name>
    <dbReference type="NCBI Taxonomy" id="3072311"/>
    <lineage>
        <taxon>Bacteria</taxon>
        <taxon>Pseudomonadati</taxon>
        <taxon>Pseudomonadota</taxon>
        <taxon>Alphaproteobacteria</taxon>
        <taxon>Hyphomicrobiales</taxon>
        <taxon>Phyllobacteriaceae</taxon>
        <taxon>Mesorhizobium</taxon>
    </lineage>
</organism>
<dbReference type="EMBL" id="JAVIIS010000008">
    <property type="protein sequence ID" value="MDX8439390.1"/>
    <property type="molecule type" value="Genomic_DNA"/>
</dbReference>
<dbReference type="PROSITE" id="PS50949">
    <property type="entry name" value="HTH_GNTR"/>
    <property type="match status" value="1"/>
</dbReference>
<dbReference type="PANTHER" id="PTHR43537">
    <property type="entry name" value="TRANSCRIPTIONAL REGULATOR, GNTR FAMILY"/>
    <property type="match status" value="1"/>
</dbReference>
<comment type="caution">
    <text evidence="5">The sequence shown here is derived from an EMBL/GenBank/DDBJ whole genome shotgun (WGS) entry which is preliminary data.</text>
</comment>
<sequence>MMDTIPVFQAPHPLWNSFKGTVFSKISMQFYVNSAYETMQGKILKERSGLHRACHVDTFGTKPINRRAMTDQNPSTKRKSRAGNLVDGVYQALRLAIIEQALAPGTKLPEDAVGESFGVSRTVIRSVLARLTVEGLVSQRPNKRAEVASPSLAEARGVFQVRRGLERTVIETLVGQLTPEQARELKAHVAAEEQAQGRDAARSIRLSGDFHTLLASMTANELLVRYVQEVASRCSLILALYSRPHSSECAVNEHQAIIDALLRGDEEAAVKLMDEHLLAVATRGLLDLKPSRERGLKELLADYRERLTIN</sequence>
<keyword evidence="6" id="KW-1185">Reference proteome</keyword>
<dbReference type="InterPro" id="IPR011711">
    <property type="entry name" value="GntR_C"/>
</dbReference>
<feature type="domain" description="HTH gntR-type" evidence="4">
    <location>
        <begin position="83"/>
        <end position="150"/>
    </location>
</feature>
<dbReference type="SMART" id="SM00345">
    <property type="entry name" value="HTH_GNTR"/>
    <property type="match status" value="1"/>
</dbReference>
<proteinExistence type="predicted"/>
<dbReference type="Proteomes" id="UP001272097">
    <property type="component" value="Unassembled WGS sequence"/>
</dbReference>
<dbReference type="Gene3D" id="1.10.10.10">
    <property type="entry name" value="Winged helix-like DNA-binding domain superfamily/Winged helix DNA-binding domain"/>
    <property type="match status" value="1"/>
</dbReference>
<keyword evidence="3" id="KW-0804">Transcription</keyword>
<dbReference type="Gene3D" id="1.20.120.530">
    <property type="entry name" value="GntR ligand-binding domain-like"/>
    <property type="match status" value="1"/>
</dbReference>
<accession>A0ABU4WTK4</accession>
<protein>
    <submittedName>
        <fullName evidence="5">GntR family transcriptional regulator</fullName>
    </submittedName>
</protein>
<dbReference type="SUPFAM" id="SSF46785">
    <property type="entry name" value="Winged helix' DNA-binding domain"/>
    <property type="match status" value="1"/>
</dbReference>